<keyword evidence="2 9" id="KW-0696">RNA-directed RNA polymerase</keyword>
<feature type="compositionally biased region" description="Low complexity" evidence="10">
    <location>
        <begin position="228"/>
        <end position="245"/>
    </location>
</feature>
<feature type="non-terminal residue" evidence="12">
    <location>
        <position position="1"/>
    </location>
</feature>
<evidence type="ECO:0000256" key="8">
    <source>
        <dbReference type="PROSITE-ProRule" id="PRU00176"/>
    </source>
</evidence>
<dbReference type="GO" id="GO:0030422">
    <property type="term" value="P:siRNA processing"/>
    <property type="evidence" value="ECO:0007669"/>
    <property type="project" value="TreeGrafter"/>
</dbReference>
<dbReference type="InterPro" id="IPR057596">
    <property type="entry name" value="RDRP_core"/>
</dbReference>
<dbReference type="GO" id="GO:0031380">
    <property type="term" value="C:nuclear RNA-directed RNA polymerase complex"/>
    <property type="evidence" value="ECO:0007669"/>
    <property type="project" value="TreeGrafter"/>
</dbReference>
<dbReference type="Pfam" id="PF05183">
    <property type="entry name" value="RdRP"/>
    <property type="match status" value="1"/>
</dbReference>
<evidence type="ECO:0000256" key="6">
    <source>
        <dbReference type="ARBA" id="ARBA00023158"/>
    </source>
</evidence>
<dbReference type="GO" id="GO:0003723">
    <property type="term" value="F:RNA binding"/>
    <property type="evidence" value="ECO:0007669"/>
    <property type="project" value="UniProtKB-UniRule"/>
</dbReference>
<dbReference type="InterPro" id="IPR012677">
    <property type="entry name" value="Nucleotide-bd_a/b_plait_sf"/>
</dbReference>
<dbReference type="PROSITE" id="PS50102">
    <property type="entry name" value="RRM"/>
    <property type="match status" value="1"/>
</dbReference>
<keyword evidence="3 9" id="KW-0808">Transferase</keyword>
<feature type="compositionally biased region" description="Low complexity" evidence="10">
    <location>
        <begin position="1296"/>
        <end position="1309"/>
    </location>
</feature>
<dbReference type="PANTHER" id="PTHR23079:SF55">
    <property type="entry name" value="RNA-DIRECTED RNA POLYMERASE"/>
    <property type="match status" value="1"/>
</dbReference>
<dbReference type="InterPro" id="IPR007855">
    <property type="entry name" value="RDRP"/>
</dbReference>
<feature type="region of interest" description="Disordered" evidence="10">
    <location>
        <begin position="1235"/>
        <end position="1323"/>
    </location>
</feature>
<feature type="compositionally biased region" description="Low complexity" evidence="10">
    <location>
        <begin position="209"/>
        <end position="221"/>
    </location>
</feature>
<dbReference type="PANTHER" id="PTHR23079">
    <property type="entry name" value="RNA-DEPENDENT RNA POLYMERASE"/>
    <property type="match status" value="1"/>
</dbReference>
<evidence type="ECO:0000256" key="4">
    <source>
        <dbReference type="ARBA" id="ARBA00022695"/>
    </source>
</evidence>
<keyword evidence="4 9" id="KW-0548">Nucleotidyltransferase</keyword>
<protein>
    <recommendedName>
        <fullName evidence="9">RNA-dependent RNA polymerase</fullName>
        <ecNumber evidence="9">2.7.7.48</ecNumber>
    </recommendedName>
</protein>
<dbReference type="InterPro" id="IPR035979">
    <property type="entry name" value="RBD_domain_sf"/>
</dbReference>
<dbReference type="EC" id="2.7.7.48" evidence="9"/>
<keyword evidence="13" id="KW-1185">Reference proteome</keyword>
<sequence>LEELPAHLDPQCLLISNLNRDTYAGTLFDVFNKIQDVEHVEIDLDKQNRSKGSAIILFVQPLTNYNIILSKIRIDGKLIDMGFAQKGFVSTHSWRETSKRSDHIRVPAVHFSLGTMLASKTFVDLWSYPKDILFSMNFNLRQISIYFRHLEHRYRMDFGFNNINGEMKMEREGLSTHLTFTLWCPARTWQERVIQRDQKAQQQSHKINDNNNNSNVRNNYNTSIPSPSSLRTNRSLNNTNNKNNNIIRATKTTTDRIWERVLDIPLDKNAEILINQENDKRKSKSKRERTPVFPEYLPHRVNLAAWRTYRIKFEPPEHMLKDFETMLKNAAHYNLISREFNLRRQLPLRVLPASQLPQKPHNHIERAKKLEDFDVLYYLECAITQGLIDEINLDDTLYEVLNEIGSTNQQYPRGILKALLEEENSRVWKPYDAISKVFNQKSLKVASSTAVPDHCVLIRKVIVTPTTMYLQPPTLEVTNRVIRHFSAYADRFLRVQFVDEGLTRIAAAFDAETSDAVYSRIYTVLQDGIQIGTRRYDFLAFSSSQLRGHGCWFFAPTRDLSCGMIRSWMGSFSHVKTVAKHAVRMGQCFSTTIPTVQLSENQVELIDDIVHNGYTFSDGVGKISPQLARDVSQNLKLVHVPSCIQFRLGGAKGVLSLSNYLSGRKIQLRPSQIKFESAHTMLEVIRTSEYLPAYLNRQAITLLSTLGIKDQTFMQMTKKMVDSMTNMLGNPTSAIKIVCQNMDEHGNTDIMARIIDAGFLNRGDPYIINMLNVFRVSKLRDIKEKARIHVPKGAFLLGMLDETDSLEEGEIYVRISDTTTSNSSPSRRKPPIVGPCVIFRNPCFHPGDVRTVMAVDYPKLRHLYDVVVFSAKGFRDLPSMLSGGDLDGDDYTVIWDEALLPTKSNYAPLSYEGKAPSEKDRVEIKDIKKFFVNYINNDNLGQIANSHLAISDKSSQGAKDGRCVRLAQLHSAAVDFAKTGQPAKFEDDLRTSTFPDFMQKRDKESYESDKVLGRMFRSINANDYVKYREILLDTTTYDHRLWLDGMAEYIVVARDQQACYNRDLLALMNQYGVYTEAELVSGYVMEWKKKTSANKSMFEQTKQVIKAVKSLRENYRKEFLRTATTTTTTTAKTIIIGEDGRRKQERPVKSESSKHELELKAAAYYYVTYHPQERARLKSDEAGLFSFPWIVYDYICAIAVRNTERIIEQKMLNPIAEHIIDMHRTDLDPRLQVSLAQEESEEEFDDSDDDDDDDDDEDDDYDDVENENELNEVEDNNEDIPVLTFKISDLKKNAEQPQPDQQQQQQQQPIPDFNVPPGTYVNIGTNASEEELKQQLLPL</sequence>
<dbReference type="Gene3D" id="3.30.70.330">
    <property type="match status" value="1"/>
</dbReference>
<evidence type="ECO:0000313" key="12">
    <source>
        <dbReference type="EMBL" id="KAG2222750.1"/>
    </source>
</evidence>
<organism evidence="12 13">
    <name type="scientific">Circinella minor</name>
    <dbReference type="NCBI Taxonomy" id="1195481"/>
    <lineage>
        <taxon>Eukaryota</taxon>
        <taxon>Fungi</taxon>
        <taxon>Fungi incertae sedis</taxon>
        <taxon>Mucoromycota</taxon>
        <taxon>Mucoromycotina</taxon>
        <taxon>Mucoromycetes</taxon>
        <taxon>Mucorales</taxon>
        <taxon>Lichtheimiaceae</taxon>
        <taxon>Circinella</taxon>
    </lineage>
</organism>
<dbReference type="Pfam" id="PF26253">
    <property type="entry name" value="RdRP_head"/>
    <property type="match status" value="1"/>
</dbReference>
<proteinExistence type="inferred from homology"/>
<feature type="domain" description="RRM" evidence="11">
    <location>
        <begin position="11"/>
        <end position="86"/>
    </location>
</feature>
<evidence type="ECO:0000256" key="10">
    <source>
        <dbReference type="SAM" id="MobiDB-lite"/>
    </source>
</evidence>
<feature type="compositionally biased region" description="Acidic residues" evidence="10">
    <location>
        <begin position="1238"/>
        <end position="1278"/>
    </location>
</feature>
<dbReference type="SUPFAM" id="SSF54928">
    <property type="entry name" value="RNA-binding domain, RBD"/>
    <property type="match status" value="1"/>
</dbReference>
<dbReference type="OrthoDB" id="6513042at2759"/>
<comment type="catalytic activity">
    <reaction evidence="7 9">
        <text>RNA(n) + a ribonucleoside 5'-triphosphate = RNA(n+1) + diphosphate</text>
        <dbReference type="Rhea" id="RHEA:21248"/>
        <dbReference type="Rhea" id="RHEA-COMP:14527"/>
        <dbReference type="Rhea" id="RHEA-COMP:17342"/>
        <dbReference type="ChEBI" id="CHEBI:33019"/>
        <dbReference type="ChEBI" id="CHEBI:61557"/>
        <dbReference type="ChEBI" id="CHEBI:140395"/>
        <dbReference type="EC" id="2.7.7.48"/>
    </reaction>
</comment>
<comment type="caution">
    <text evidence="12">The sequence shown here is derived from an EMBL/GenBank/DDBJ whole genome shotgun (WGS) entry which is preliminary data.</text>
</comment>
<evidence type="ECO:0000313" key="13">
    <source>
        <dbReference type="Proteomes" id="UP000646827"/>
    </source>
</evidence>
<evidence type="ECO:0000256" key="1">
    <source>
        <dbReference type="ARBA" id="ARBA00005762"/>
    </source>
</evidence>
<dbReference type="InterPro" id="IPR058752">
    <property type="entry name" value="RDRP_C_head"/>
</dbReference>
<keyword evidence="6" id="KW-0943">RNA-mediated gene silencing</keyword>
<evidence type="ECO:0000256" key="9">
    <source>
        <dbReference type="RuleBase" id="RU363098"/>
    </source>
</evidence>
<comment type="similarity">
    <text evidence="1 9">Belongs to the RdRP family.</text>
</comment>
<evidence type="ECO:0000259" key="11">
    <source>
        <dbReference type="PROSITE" id="PS50102"/>
    </source>
</evidence>
<dbReference type="Proteomes" id="UP000646827">
    <property type="component" value="Unassembled WGS sequence"/>
</dbReference>
<dbReference type="EMBL" id="JAEPRB010000075">
    <property type="protein sequence ID" value="KAG2222750.1"/>
    <property type="molecule type" value="Genomic_DNA"/>
</dbReference>
<evidence type="ECO:0000256" key="3">
    <source>
        <dbReference type="ARBA" id="ARBA00022679"/>
    </source>
</evidence>
<keyword evidence="5 8" id="KW-0694">RNA-binding</keyword>
<name>A0A8H7S5X7_9FUNG</name>
<reference evidence="12 13" key="1">
    <citation type="submission" date="2020-12" db="EMBL/GenBank/DDBJ databases">
        <title>Metabolic potential, ecology and presence of endohyphal bacteria is reflected in genomic diversity of Mucoromycotina.</title>
        <authorList>
            <person name="Muszewska A."/>
            <person name="Okrasinska A."/>
            <person name="Steczkiewicz K."/>
            <person name="Drgas O."/>
            <person name="Orlowska M."/>
            <person name="Perlinska-Lenart U."/>
            <person name="Aleksandrzak-Piekarczyk T."/>
            <person name="Szatraj K."/>
            <person name="Zielenkiewicz U."/>
            <person name="Pilsyk S."/>
            <person name="Malc E."/>
            <person name="Mieczkowski P."/>
            <person name="Kruszewska J.S."/>
            <person name="Biernat P."/>
            <person name="Pawlowska J."/>
        </authorList>
    </citation>
    <scope>NUCLEOTIDE SEQUENCE [LARGE SCALE GENOMIC DNA]</scope>
    <source>
        <strain evidence="12 13">CBS 142.35</strain>
    </source>
</reference>
<evidence type="ECO:0000256" key="7">
    <source>
        <dbReference type="ARBA" id="ARBA00048744"/>
    </source>
</evidence>
<evidence type="ECO:0000256" key="5">
    <source>
        <dbReference type="ARBA" id="ARBA00022884"/>
    </source>
</evidence>
<gene>
    <name evidence="12" type="ORF">INT45_013114</name>
</gene>
<feature type="region of interest" description="Disordered" evidence="10">
    <location>
        <begin position="194"/>
        <end position="245"/>
    </location>
</feature>
<dbReference type="GO" id="GO:0003968">
    <property type="term" value="F:RNA-directed RNA polymerase activity"/>
    <property type="evidence" value="ECO:0007669"/>
    <property type="project" value="UniProtKB-KW"/>
</dbReference>
<dbReference type="InterPro" id="IPR000504">
    <property type="entry name" value="RRM_dom"/>
</dbReference>
<evidence type="ECO:0000256" key="2">
    <source>
        <dbReference type="ARBA" id="ARBA00022484"/>
    </source>
</evidence>
<accession>A0A8H7S5X7</accession>